<accession>A0A9Q0V477</accession>
<protein>
    <submittedName>
        <fullName evidence="1">Uncharacterized protein</fullName>
    </submittedName>
</protein>
<keyword evidence="2" id="KW-1185">Reference proteome</keyword>
<dbReference type="AlphaFoldDB" id="A0A9Q0V477"/>
<name>A0A9Q0V477_SALVM</name>
<reference evidence="1" key="1">
    <citation type="submission" date="2022-11" db="EMBL/GenBank/DDBJ databases">
        <authorList>
            <person name="Hyden B.L."/>
            <person name="Feng K."/>
            <person name="Yates T."/>
            <person name="Jawdy S."/>
            <person name="Smart L.B."/>
            <person name="Muchero W."/>
        </authorList>
    </citation>
    <scope>NUCLEOTIDE SEQUENCE</scope>
    <source>
        <tissue evidence="1">Shoot tip</tissue>
    </source>
</reference>
<organism evidence="1 2">
    <name type="scientific">Salix viminalis</name>
    <name type="common">Common osier</name>
    <name type="synonym">Basket willow</name>
    <dbReference type="NCBI Taxonomy" id="40686"/>
    <lineage>
        <taxon>Eukaryota</taxon>
        <taxon>Viridiplantae</taxon>
        <taxon>Streptophyta</taxon>
        <taxon>Embryophyta</taxon>
        <taxon>Tracheophyta</taxon>
        <taxon>Spermatophyta</taxon>
        <taxon>Magnoliopsida</taxon>
        <taxon>eudicotyledons</taxon>
        <taxon>Gunneridae</taxon>
        <taxon>Pentapetalae</taxon>
        <taxon>rosids</taxon>
        <taxon>fabids</taxon>
        <taxon>Malpighiales</taxon>
        <taxon>Salicaceae</taxon>
        <taxon>Saliceae</taxon>
        <taxon>Salix</taxon>
    </lineage>
</organism>
<comment type="caution">
    <text evidence="1">The sequence shown here is derived from an EMBL/GenBank/DDBJ whole genome shotgun (WGS) entry which is preliminary data.</text>
</comment>
<evidence type="ECO:0000313" key="1">
    <source>
        <dbReference type="EMBL" id="KAJ6741845.1"/>
    </source>
</evidence>
<dbReference type="Proteomes" id="UP001151529">
    <property type="component" value="Chromosome 6"/>
</dbReference>
<proteinExistence type="predicted"/>
<reference evidence="1" key="2">
    <citation type="journal article" date="2023" name="Int. J. Mol. Sci.">
        <title>De Novo Assembly and Annotation of 11 Diverse Shrub Willow (Salix) Genomes Reveals Novel Gene Organization in Sex-Linked Regions.</title>
        <authorList>
            <person name="Hyden B."/>
            <person name="Feng K."/>
            <person name="Yates T.B."/>
            <person name="Jawdy S."/>
            <person name="Cereghino C."/>
            <person name="Smart L.B."/>
            <person name="Muchero W."/>
        </authorList>
    </citation>
    <scope>NUCLEOTIDE SEQUENCE [LARGE SCALE GENOMIC DNA]</scope>
    <source>
        <tissue evidence="1">Shoot tip</tissue>
    </source>
</reference>
<dbReference type="EMBL" id="JAPFFL010000002">
    <property type="protein sequence ID" value="KAJ6741845.1"/>
    <property type="molecule type" value="Genomic_DNA"/>
</dbReference>
<evidence type="ECO:0000313" key="2">
    <source>
        <dbReference type="Proteomes" id="UP001151529"/>
    </source>
</evidence>
<gene>
    <name evidence="1" type="ORF">OIU85_015977</name>
</gene>
<sequence>MERGESKGAKECTLLFGECLWDRGFEMGLKFREANTNIIRPASASCFLVDLMIVRPWSLVAGWESTQLLKLPLSDSSNKKGKKKNHVVLQTFTIRTPGEQVGGDDESILRESRVSNIVEAVLAIGRSPEIMTLLLLAKAGFPSKMVREISIPPGEHRKLGPIGDILGLIEGHVSFLRSLVIQQHDLAHAKEAPGVGCAYRELEKSVDEVMRRGRDCKGCYVTLW</sequence>